<feature type="signal peptide" evidence="9">
    <location>
        <begin position="1"/>
        <end position="34"/>
    </location>
</feature>
<evidence type="ECO:0000256" key="3">
    <source>
        <dbReference type="ARBA" id="ARBA00012820"/>
    </source>
</evidence>
<protein>
    <recommendedName>
        <fullName evidence="7">Acyl-CoA:diacylglycerol acyltransferase</fullName>
        <ecNumber evidence="3">2.3.1.122</ecNumber>
        <ecNumber evidence="4">2.3.1.20</ecNumber>
    </recommendedName>
</protein>
<comment type="catalytic activity">
    <reaction evidence="8">
        <text>an acyl-CoA + a 1,2-diacyl-sn-glycerol = a triacyl-sn-glycerol + CoA</text>
        <dbReference type="Rhea" id="RHEA:10868"/>
        <dbReference type="ChEBI" id="CHEBI:17815"/>
        <dbReference type="ChEBI" id="CHEBI:57287"/>
        <dbReference type="ChEBI" id="CHEBI:58342"/>
        <dbReference type="ChEBI" id="CHEBI:64615"/>
        <dbReference type="EC" id="2.3.1.20"/>
    </reaction>
</comment>
<dbReference type="EC" id="2.3.1.20" evidence="4"/>
<dbReference type="PROSITE" id="PS51318">
    <property type="entry name" value="TAT"/>
    <property type="match status" value="1"/>
</dbReference>
<dbReference type="EC" id="2.3.1.122" evidence="3"/>
<comment type="catalytic activity">
    <reaction evidence="1">
        <text>2 alpha,alpha'-trehalose 6-mycolate = alpha,alpha'-trehalose 6,6'-bismycolate + alpha,alpha-trehalose</text>
        <dbReference type="Rhea" id="RHEA:23472"/>
        <dbReference type="ChEBI" id="CHEBI:16551"/>
        <dbReference type="ChEBI" id="CHEBI:18195"/>
        <dbReference type="ChEBI" id="CHEBI:18234"/>
        <dbReference type="EC" id="2.3.1.122"/>
    </reaction>
</comment>
<evidence type="ECO:0000256" key="5">
    <source>
        <dbReference type="ARBA" id="ARBA00022679"/>
    </source>
</evidence>
<evidence type="ECO:0000256" key="8">
    <source>
        <dbReference type="ARBA" id="ARBA00048109"/>
    </source>
</evidence>
<dbReference type="PATRIC" id="fig|1618207.4.peg.1901"/>
<dbReference type="Gene3D" id="3.40.50.1820">
    <property type="entry name" value="alpha/beta hydrolase"/>
    <property type="match status" value="1"/>
</dbReference>
<dbReference type="GO" id="GO:0050348">
    <property type="term" value="F:trehalose O-mycolyltransferase activity"/>
    <property type="evidence" value="ECO:0007669"/>
    <property type="project" value="UniProtKB-EC"/>
</dbReference>
<feature type="chain" id="PRO_5002281536" description="Acyl-CoA:diacylglycerol acyltransferase" evidence="9">
    <location>
        <begin position="35"/>
        <end position="347"/>
    </location>
</feature>
<dbReference type="InterPro" id="IPR006311">
    <property type="entry name" value="TAT_signal"/>
</dbReference>
<dbReference type="AlphaFoldDB" id="A0A0D4BZZ6"/>
<reference evidence="10 11" key="1">
    <citation type="journal article" date="2015" name="Genome Announc.">
        <title>Complete Genome Sequencing of Protease-Producing Novel Arthrobacter sp. Strain IHBB 11108 Using PacBio Single-Molecule Real-Time Sequencing Technology.</title>
        <authorList>
            <person name="Kiran S."/>
            <person name="Swarnkar M.K."/>
            <person name="Pal M."/>
            <person name="Thakur R."/>
            <person name="Tewari R."/>
            <person name="Singh A.K."/>
            <person name="Gulati A."/>
        </authorList>
    </citation>
    <scope>NUCLEOTIDE SEQUENCE [LARGE SCALE GENOMIC DNA]</scope>
    <source>
        <strain evidence="10 11">IHBB 11108</strain>
    </source>
</reference>
<dbReference type="PANTHER" id="PTHR48098">
    <property type="entry name" value="ENTEROCHELIN ESTERASE-RELATED"/>
    <property type="match status" value="1"/>
</dbReference>
<dbReference type="STRING" id="1618207.UM93_09390"/>
<evidence type="ECO:0000256" key="4">
    <source>
        <dbReference type="ARBA" id="ARBA00013244"/>
    </source>
</evidence>
<dbReference type="OrthoDB" id="3723842at2"/>
<keyword evidence="5" id="KW-0808">Transferase</keyword>
<dbReference type="HOGENOM" id="CLU_026624_1_1_11"/>
<dbReference type="Proteomes" id="UP000061839">
    <property type="component" value="Chromosome"/>
</dbReference>
<keyword evidence="6" id="KW-0012">Acyltransferase</keyword>
<dbReference type="InterPro" id="IPR050583">
    <property type="entry name" value="Mycobacterial_A85_antigen"/>
</dbReference>
<gene>
    <name evidence="10" type="ORF">UM93_09390</name>
</gene>
<name>A0A0D4BZZ6_9MICC</name>
<evidence type="ECO:0000256" key="1">
    <source>
        <dbReference type="ARBA" id="ARBA00000697"/>
    </source>
</evidence>
<evidence type="ECO:0000256" key="2">
    <source>
        <dbReference type="ARBA" id="ARBA00005874"/>
    </source>
</evidence>
<evidence type="ECO:0000313" key="11">
    <source>
        <dbReference type="Proteomes" id="UP000061839"/>
    </source>
</evidence>
<comment type="similarity">
    <text evidence="2">Belongs to the mycobacterial A85 antigen family.</text>
</comment>
<dbReference type="KEGG" id="ari:UM93_09390"/>
<accession>A0A0D4BZZ6</accession>
<evidence type="ECO:0000313" key="10">
    <source>
        <dbReference type="EMBL" id="AJT41671.1"/>
    </source>
</evidence>
<dbReference type="EMBL" id="CP011005">
    <property type="protein sequence ID" value="AJT41671.1"/>
    <property type="molecule type" value="Genomic_DNA"/>
</dbReference>
<dbReference type="Pfam" id="PF00756">
    <property type="entry name" value="Esterase"/>
    <property type="match status" value="1"/>
</dbReference>
<dbReference type="InterPro" id="IPR000801">
    <property type="entry name" value="Esterase-like"/>
</dbReference>
<dbReference type="RefSeq" id="WP_045075189.1">
    <property type="nucleotide sequence ID" value="NZ_CP011005.1"/>
</dbReference>
<keyword evidence="9" id="KW-0732">Signal</keyword>
<sequence length="347" mass="37325">MSQNVSRRAMLGGVAGASLLSVAGATALATGAQAATAPAVPISTPRIADIDKVEVVNQGTAVPRLWWFELKTAHINFNPRVNILFPEGYNPNGGKRYPVLYMLHGGQGPQFPGIPSGGQDFRFWHQGGHMVPATAGRDIIVVMPDGGNTGWYSNPVDPWINKPRNWEFFHMNSLIPWVDATFRTIPEFSARAVGGFSMGGFGALKYAAKYYGHFSSVTSFSGPASLRREFGAVLQWAQISAAADIGNPAGLYGLPAREDLVTADNAVENLERYRGKRLVFFSGTDANDVQEGFVHRGHQEFSAALNQRGIQHWFHSFPGGHGGNIFSGPSAVVAEVGSIVSSLRRAG</sequence>
<proteinExistence type="inferred from homology"/>
<evidence type="ECO:0000256" key="9">
    <source>
        <dbReference type="SAM" id="SignalP"/>
    </source>
</evidence>
<evidence type="ECO:0000256" key="6">
    <source>
        <dbReference type="ARBA" id="ARBA00023315"/>
    </source>
</evidence>
<dbReference type="SUPFAM" id="SSF53474">
    <property type="entry name" value="alpha/beta-Hydrolases"/>
    <property type="match status" value="1"/>
</dbReference>
<dbReference type="InterPro" id="IPR029058">
    <property type="entry name" value="AB_hydrolase_fold"/>
</dbReference>
<dbReference type="PANTHER" id="PTHR48098:SF1">
    <property type="entry name" value="DIACYLGLYCEROL ACYLTRANSFERASE_MYCOLYLTRANSFERASE AG85A"/>
    <property type="match status" value="1"/>
</dbReference>
<evidence type="ECO:0000256" key="7">
    <source>
        <dbReference type="ARBA" id="ARBA00032572"/>
    </source>
</evidence>
<keyword evidence="11" id="KW-1185">Reference proteome</keyword>
<dbReference type="GO" id="GO:0004144">
    <property type="term" value="F:diacylglycerol O-acyltransferase activity"/>
    <property type="evidence" value="ECO:0007669"/>
    <property type="project" value="UniProtKB-EC"/>
</dbReference>
<organism evidence="10 11">
    <name type="scientific">Psychromicrobium lacuslunae</name>
    <dbReference type="NCBI Taxonomy" id="1618207"/>
    <lineage>
        <taxon>Bacteria</taxon>
        <taxon>Bacillati</taxon>
        <taxon>Actinomycetota</taxon>
        <taxon>Actinomycetes</taxon>
        <taxon>Micrococcales</taxon>
        <taxon>Micrococcaceae</taxon>
        <taxon>Psychromicrobium</taxon>
    </lineage>
</organism>